<dbReference type="Pfam" id="PF01618">
    <property type="entry name" value="MotA_ExbB"/>
    <property type="match status" value="1"/>
</dbReference>
<evidence type="ECO:0000256" key="6">
    <source>
        <dbReference type="ARBA" id="ARBA00022989"/>
    </source>
</evidence>
<dbReference type="Proteomes" id="UP000218327">
    <property type="component" value="Unassembled WGS sequence"/>
</dbReference>
<comment type="similarity">
    <text evidence="8">Belongs to the exbB/tolQ family.</text>
</comment>
<dbReference type="GO" id="GO:0005886">
    <property type="term" value="C:plasma membrane"/>
    <property type="evidence" value="ECO:0007669"/>
    <property type="project" value="UniProtKB-SubCell"/>
</dbReference>
<evidence type="ECO:0000256" key="7">
    <source>
        <dbReference type="ARBA" id="ARBA00023136"/>
    </source>
</evidence>
<feature type="transmembrane region" description="Helical" evidence="9">
    <location>
        <begin position="215"/>
        <end position="237"/>
    </location>
</feature>
<comment type="subcellular location">
    <subcellularLocation>
        <location evidence="1">Cell membrane</location>
        <topology evidence="1">Multi-pass membrane protein</topology>
    </subcellularLocation>
    <subcellularLocation>
        <location evidence="8">Membrane</location>
        <topology evidence="8">Multi-pass membrane protein</topology>
    </subcellularLocation>
</comment>
<evidence type="ECO:0000259" key="10">
    <source>
        <dbReference type="Pfam" id="PF01618"/>
    </source>
</evidence>
<gene>
    <name evidence="11" type="ORF">COA96_04530</name>
</gene>
<feature type="transmembrane region" description="Helical" evidence="9">
    <location>
        <begin position="15"/>
        <end position="36"/>
    </location>
</feature>
<keyword evidence="2 8" id="KW-0813">Transport</keyword>
<evidence type="ECO:0000256" key="4">
    <source>
        <dbReference type="ARBA" id="ARBA00022692"/>
    </source>
</evidence>
<dbReference type="PANTHER" id="PTHR30625:SF15">
    <property type="entry name" value="BIOPOLYMER TRANSPORT PROTEIN EXBB"/>
    <property type="match status" value="1"/>
</dbReference>
<keyword evidence="5 8" id="KW-0653">Protein transport</keyword>
<name>A0A2A5B6B8_9GAMM</name>
<evidence type="ECO:0000313" key="12">
    <source>
        <dbReference type="Proteomes" id="UP000218327"/>
    </source>
</evidence>
<keyword evidence="6 9" id="KW-1133">Transmembrane helix</keyword>
<dbReference type="PANTHER" id="PTHR30625">
    <property type="entry name" value="PROTEIN TOLQ"/>
    <property type="match status" value="1"/>
</dbReference>
<dbReference type="InterPro" id="IPR050790">
    <property type="entry name" value="ExbB/TolQ_transport"/>
</dbReference>
<evidence type="ECO:0000256" key="3">
    <source>
        <dbReference type="ARBA" id="ARBA00022475"/>
    </source>
</evidence>
<keyword evidence="7 9" id="KW-0472">Membrane</keyword>
<keyword evidence="4 9" id="KW-0812">Transmembrane</keyword>
<proteinExistence type="inferred from homology"/>
<accession>A0A2A5B6B8</accession>
<evidence type="ECO:0000256" key="1">
    <source>
        <dbReference type="ARBA" id="ARBA00004651"/>
    </source>
</evidence>
<feature type="domain" description="MotA/TolQ/ExbB proton channel" evidence="10">
    <location>
        <begin position="138"/>
        <end position="238"/>
    </location>
</feature>
<sequence length="263" mass="29747">MQIFESQSNEINHRLVVFGVSLVVGVVVVTVLSFILGNPESKAGAFLLDRHTESFMYPFTIQNVMWVMFFVGCGELWVRFSQSNVEIRQVKKQYLPEDESAMLRAQDLGPVYEKVKPSAGEQGLFLQRLIMRVILQFQASRSVNQANTIFNSSLELFQHELDLKYNMLRYLVWLIPTLGFIGTVVGIAFALDYAAGVEDPQDPTLLAEIAGRLGVAFYTTLLALIQSAILMFALHIAQGREEMSLNYSGQYCLDNLINRLYEK</sequence>
<evidence type="ECO:0000256" key="5">
    <source>
        <dbReference type="ARBA" id="ARBA00022927"/>
    </source>
</evidence>
<dbReference type="EMBL" id="NVVJ01000009">
    <property type="protein sequence ID" value="PCJ26900.1"/>
    <property type="molecule type" value="Genomic_DNA"/>
</dbReference>
<protein>
    <recommendedName>
        <fullName evidence="10">MotA/TolQ/ExbB proton channel domain-containing protein</fullName>
    </recommendedName>
</protein>
<feature type="transmembrane region" description="Helical" evidence="9">
    <location>
        <begin position="56"/>
        <end position="78"/>
    </location>
</feature>
<evidence type="ECO:0000256" key="8">
    <source>
        <dbReference type="RuleBase" id="RU004057"/>
    </source>
</evidence>
<dbReference type="AlphaFoldDB" id="A0A2A5B6B8"/>
<reference evidence="12" key="1">
    <citation type="submission" date="2017-08" db="EMBL/GenBank/DDBJ databases">
        <title>A dynamic microbial community with high functional redundancy inhabits the cold, oxic subseafloor aquifer.</title>
        <authorList>
            <person name="Tully B.J."/>
            <person name="Wheat C.G."/>
            <person name="Glazer B.T."/>
            <person name="Huber J.A."/>
        </authorList>
    </citation>
    <scope>NUCLEOTIDE SEQUENCE [LARGE SCALE GENOMIC DNA]</scope>
</reference>
<organism evidence="11 12">
    <name type="scientific">SAR86 cluster bacterium</name>
    <dbReference type="NCBI Taxonomy" id="2030880"/>
    <lineage>
        <taxon>Bacteria</taxon>
        <taxon>Pseudomonadati</taxon>
        <taxon>Pseudomonadota</taxon>
        <taxon>Gammaproteobacteria</taxon>
        <taxon>SAR86 cluster</taxon>
    </lineage>
</organism>
<comment type="caution">
    <text evidence="11">The sequence shown here is derived from an EMBL/GenBank/DDBJ whole genome shotgun (WGS) entry which is preliminary data.</text>
</comment>
<evidence type="ECO:0000256" key="9">
    <source>
        <dbReference type="SAM" id="Phobius"/>
    </source>
</evidence>
<evidence type="ECO:0000256" key="2">
    <source>
        <dbReference type="ARBA" id="ARBA00022448"/>
    </source>
</evidence>
<keyword evidence="3" id="KW-1003">Cell membrane</keyword>
<dbReference type="InterPro" id="IPR002898">
    <property type="entry name" value="MotA_ExbB_proton_chnl"/>
</dbReference>
<feature type="transmembrane region" description="Helical" evidence="9">
    <location>
        <begin position="170"/>
        <end position="195"/>
    </location>
</feature>
<evidence type="ECO:0000313" key="11">
    <source>
        <dbReference type="EMBL" id="PCJ26900.1"/>
    </source>
</evidence>
<dbReference type="GO" id="GO:0017038">
    <property type="term" value="P:protein import"/>
    <property type="evidence" value="ECO:0007669"/>
    <property type="project" value="TreeGrafter"/>
</dbReference>